<protein>
    <submittedName>
        <fullName evidence="2">Aste57867_406 protein</fullName>
    </submittedName>
</protein>
<gene>
    <name evidence="2" type="primary">Aste57867_406</name>
    <name evidence="1" type="ORF">As57867_000405</name>
    <name evidence="2" type="ORF">ASTE57867_406</name>
</gene>
<keyword evidence="3" id="KW-1185">Reference proteome</keyword>
<dbReference type="EMBL" id="VJMH01000019">
    <property type="protein sequence ID" value="KAF0720317.1"/>
    <property type="molecule type" value="Genomic_DNA"/>
</dbReference>
<evidence type="ECO:0000313" key="1">
    <source>
        <dbReference type="EMBL" id="KAF0720317.1"/>
    </source>
</evidence>
<name>A0A485K2J6_9STRA</name>
<dbReference type="OrthoDB" id="59244at2759"/>
<evidence type="ECO:0000313" key="2">
    <source>
        <dbReference type="EMBL" id="VFT77631.1"/>
    </source>
</evidence>
<dbReference type="AlphaFoldDB" id="A0A485K2J6"/>
<reference evidence="1" key="2">
    <citation type="submission" date="2019-06" db="EMBL/GenBank/DDBJ databases">
        <title>Genomics analysis of Aphanomyces spp. identifies a new class of oomycete effector associated with host adaptation.</title>
        <authorList>
            <person name="Gaulin E."/>
        </authorList>
    </citation>
    <scope>NUCLEOTIDE SEQUENCE</scope>
    <source>
        <strain evidence="1">CBS 578.67</strain>
    </source>
</reference>
<reference evidence="2 3" key="1">
    <citation type="submission" date="2019-03" db="EMBL/GenBank/DDBJ databases">
        <authorList>
            <person name="Gaulin E."/>
            <person name="Dumas B."/>
        </authorList>
    </citation>
    <scope>NUCLEOTIDE SEQUENCE [LARGE SCALE GENOMIC DNA]</scope>
    <source>
        <strain evidence="2">CBS 568.67</strain>
    </source>
</reference>
<accession>A0A485K2J6</accession>
<evidence type="ECO:0000313" key="3">
    <source>
        <dbReference type="Proteomes" id="UP000332933"/>
    </source>
</evidence>
<dbReference type="Proteomes" id="UP000332933">
    <property type="component" value="Unassembled WGS sequence"/>
</dbReference>
<proteinExistence type="predicted"/>
<dbReference type="EMBL" id="CAADRA010000019">
    <property type="protein sequence ID" value="VFT77631.1"/>
    <property type="molecule type" value="Genomic_DNA"/>
</dbReference>
<sequence length="263" mass="29353">MGFPLAHKMKHLLASVTSCIGAAGPHREKYVVSVKVQHKLPATLWYVYKYHADFCRLYDDLAAIQASVVCAQECWLGSMLASLKALLDPTASEKLACLNQFLHKLVFMLQQHDHADVCLLRGKVDAKLKAFLEWRDDSHPRSLKRQLSLPSIHDQLGSSSAHAECLVMESSASKYNSHSFPVKITQLETLSPQASVFVPPSPHSPLGVLNKFRRLNTADEPATPKGNKMALVYQDMFKHTTMSSMPALPARRRVFTEVNFDGI</sequence>
<organism evidence="2 3">
    <name type="scientific">Aphanomyces stellatus</name>
    <dbReference type="NCBI Taxonomy" id="120398"/>
    <lineage>
        <taxon>Eukaryota</taxon>
        <taxon>Sar</taxon>
        <taxon>Stramenopiles</taxon>
        <taxon>Oomycota</taxon>
        <taxon>Saprolegniomycetes</taxon>
        <taxon>Saprolegniales</taxon>
        <taxon>Verrucalvaceae</taxon>
        <taxon>Aphanomyces</taxon>
    </lineage>
</organism>